<protein>
    <submittedName>
        <fullName evidence="2">Uncharacterized protein</fullName>
    </submittedName>
</protein>
<dbReference type="Proteomes" id="UP000663829">
    <property type="component" value="Unassembled WGS sequence"/>
</dbReference>
<dbReference type="EMBL" id="CAJOBC010022474">
    <property type="protein sequence ID" value="CAF4055653.1"/>
    <property type="molecule type" value="Genomic_DNA"/>
</dbReference>
<comment type="caution">
    <text evidence="2">The sequence shown here is derived from an EMBL/GenBank/DDBJ whole genome shotgun (WGS) entry which is preliminary data.</text>
</comment>
<sequence>MDGGYNVCTKACAVSGLSCKKEFKLAIQYYQANLDIQKRLYPETHTNFGTTYSNIDIMYIQMSKWKDAEDYVQKALHLFDKTLPANHSHILLAKDNLYLTKNRLHRVVVYREKERDRSI</sequence>
<dbReference type="AlphaFoldDB" id="A0A815BEB4"/>
<accession>A0A815BEB4</accession>
<reference evidence="2" key="1">
    <citation type="submission" date="2021-02" db="EMBL/GenBank/DDBJ databases">
        <authorList>
            <person name="Nowell W R."/>
        </authorList>
    </citation>
    <scope>NUCLEOTIDE SEQUENCE</scope>
</reference>
<dbReference type="EMBL" id="CAJNOQ010011127">
    <property type="protein sequence ID" value="CAF1269213.1"/>
    <property type="molecule type" value="Genomic_DNA"/>
</dbReference>
<dbReference type="SUPFAM" id="SSF48452">
    <property type="entry name" value="TPR-like"/>
    <property type="match status" value="1"/>
</dbReference>
<proteinExistence type="predicted"/>
<evidence type="ECO:0000313" key="3">
    <source>
        <dbReference type="EMBL" id="CAF4011024.1"/>
    </source>
</evidence>
<dbReference type="InterPro" id="IPR011990">
    <property type="entry name" value="TPR-like_helical_dom_sf"/>
</dbReference>
<dbReference type="EMBL" id="CAJOBA010035798">
    <property type="protein sequence ID" value="CAF4011024.1"/>
    <property type="molecule type" value="Genomic_DNA"/>
</dbReference>
<keyword evidence="5" id="KW-1185">Reference proteome</keyword>
<dbReference type="Proteomes" id="UP000681722">
    <property type="component" value="Unassembled WGS sequence"/>
</dbReference>
<gene>
    <name evidence="2" type="ORF">GPM918_LOCUS26995</name>
    <name evidence="1" type="ORF">OVA965_LOCUS23990</name>
    <name evidence="4" type="ORF">SRO942_LOCUS27250</name>
    <name evidence="3" type="ORF">TMI583_LOCUS24710</name>
</gene>
<dbReference type="EMBL" id="CAJNOK010014264">
    <property type="protein sequence ID" value="CAF1201115.1"/>
    <property type="molecule type" value="Genomic_DNA"/>
</dbReference>
<dbReference type="Proteomes" id="UP000677228">
    <property type="component" value="Unassembled WGS sequence"/>
</dbReference>
<dbReference type="Proteomes" id="UP000682733">
    <property type="component" value="Unassembled WGS sequence"/>
</dbReference>
<evidence type="ECO:0000313" key="4">
    <source>
        <dbReference type="EMBL" id="CAF4055653.1"/>
    </source>
</evidence>
<name>A0A815BEB4_9BILA</name>
<evidence type="ECO:0000313" key="2">
    <source>
        <dbReference type="EMBL" id="CAF1269213.1"/>
    </source>
</evidence>
<evidence type="ECO:0000313" key="1">
    <source>
        <dbReference type="EMBL" id="CAF1201115.1"/>
    </source>
</evidence>
<dbReference type="Gene3D" id="1.25.40.10">
    <property type="entry name" value="Tetratricopeptide repeat domain"/>
    <property type="match status" value="1"/>
</dbReference>
<evidence type="ECO:0000313" key="5">
    <source>
        <dbReference type="Proteomes" id="UP000663829"/>
    </source>
</evidence>
<organism evidence="2 5">
    <name type="scientific">Didymodactylos carnosus</name>
    <dbReference type="NCBI Taxonomy" id="1234261"/>
    <lineage>
        <taxon>Eukaryota</taxon>
        <taxon>Metazoa</taxon>
        <taxon>Spiralia</taxon>
        <taxon>Gnathifera</taxon>
        <taxon>Rotifera</taxon>
        <taxon>Eurotatoria</taxon>
        <taxon>Bdelloidea</taxon>
        <taxon>Philodinida</taxon>
        <taxon>Philodinidae</taxon>
        <taxon>Didymodactylos</taxon>
    </lineage>
</organism>